<feature type="region of interest" description="Disordered" evidence="7">
    <location>
        <begin position="1"/>
        <end position="35"/>
    </location>
</feature>
<dbReference type="SMART" id="SM00387">
    <property type="entry name" value="HATPase_c"/>
    <property type="match status" value="1"/>
</dbReference>
<dbReference type="Pfam" id="PF08447">
    <property type="entry name" value="PAS_3"/>
    <property type="match status" value="1"/>
</dbReference>
<dbReference type="Gene3D" id="3.30.565.10">
    <property type="entry name" value="Histidine kinase-like ATPase, C-terminal domain"/>
    <property type="match status" value="1"/>
</dbReference>
<organism evidence="11 12">
    <name type="scientific">Nitrospira lenta</name>
    <dbReference type="NCBI Taxonomy" id="1436998"/>
    <lineage>
        <taxon>Bacteria</taxon>
        <taxon>Pseudomonadati</taxon>
        <taxon>Nitrospirota</taxon>
        <taxon>Nitrospiria</taxon>
        <taxon>Nitrospirales</taxon>
        <taxon>Nitrospiraceae</taxon>
        <taxon>Nitrospira</taxon>
    </lineage>
</organism>
<dbReference type="GO" id="GO:0046983">
    <property type="term" value="F:protein dimerization activity"/>
    <property type="evidence" value="ECO:0007669"/>
    <property type="project" value="InterPro"/>
</dbReference>
<dbReference type="CDD" id="cd16917">
    <property type="entry name" value="HATPase_UhpB-NarQ-NarX-like"/>
    <property type="match status" value="1"/>
</dbReference>
<dbReference type="Gene3D" id="1.20.5.1930">
    <property type="match status" value="1"/>
</dbReference>
<dbReference type="InterPro" id="IPR052162">
    <property type="entry name" value="Sensor_kinase/Photoreceptor"/>
</dbReference>
<evidence type="ECO:0000256" key="3">
    <source>
        <dbReference type="ARBA" id="ARBA00022553"/>
    </source>
</evidence>
<dbReference type="SUPFAM" id="SSF55785">
    <property type="entry name" value="PYP-like sensor domain (PAS domain)"/>
    <property type="match status" value="7"/>
</dbReference>
<keyword evidence="12" id="KW-1185">Reference proteome</keyword>
<dbReference type="InterPro" id="IPR013656">
    <property type="entry name" value="PAS_4"/>
</dbReference>
<dbReference type="EMBL" id="OUNR01000001">
    <property type="protein sequence ID" value="SPP63780.1"/>
    <property type="molecule type" value="Genomic_DNA"/>
</dbReference>
<feature type="domain" description="PAC" evidence="10">
    <location>
        <begin position="652"/>
        <end position="704"/>
    </location>
</feature>
<dbReference type="EC" id="2.7.13.3" evidence="2"/>
<dbReference type="InterPro" id="IPR013655">
    <property type="entry name" value="PAS_fold_3"/>
</dbReference>
<dbReference type="SMART" id="SM00086">
    <property type="entry name" value="PAC"/>
    <property type="match status" value="6"/>
</dbReference>
<evidence type="ECO:0000256" key="1">
    <source>
        <dbReference type="ARBA" id="ARBA00000085"/>
    </source>
</evidence>
<feature type="domain" description="Histidine kinase" evidence="8">
    <location>
        <begin position="1063"/>
        <end position="1152"/>
    </location>
</feature>
<dbReference type="GO" id="GO:0006355">
    <property type="term" value="P:regulation of DNA-templated transcription"/>
    <property type="evidence" value="ECO:0007669"/>
    <property type="project" value="InterPro"/>
</dbReference>
<keyword evidence="3" id="KW-0597">Phosphoprotein</keyword>
<dbReference type="PANTHER" id="PTHR43304:SF1">
    <property type="entry name" value="PAC DOMAIN-CONTAINING PROTEIN"/>
    <property type="match status" value="1"/>
</dbReference>
<dbReference type="SUPFAM" id="SSF55874">
    <property type="entry name" value="ATPase domain of HSP90 chaperone/DNA topoisomerase II/histidine kinase"/>
    <property type="match status" value="1"/>
</dbReference>
<evidence type="ECO:0000256" key="5">
    <source>
        <dbReference type="ARBA" id="ARBA00022777"/>
    </source>
</evidence>
<dbReference type="AlphaFoldDB" id="A0A330L217"/>
<dbReference type="InterPro" id="IPR001610">
    <property type="entry name" value="PAC"/>
</dbReference>
<dbReference type="RefSeq" id="WP_121988258.1">
    <property type="nucleotide sequence ID" value="NZ_OUNR01000001.1"/>
</dbReference>
<dbReference type="Gene3D" id="3.30.450.20">
    <property type="entry name" value="PAS domain"/>
    <property type="match status" value="7"/>
</dbReference>
<dbReference type="InterPro" id="IPR005467">
    <property type="entry name" value="His_kinase_dom"/>
</dbReference>
<keyword evidence="6" id="KW-0175">Coiled coil</keyword>
<feature type="domain" description="PAS" evidence="9">
    <location>
        <begin position="705"/>
        <end position="777"/>
    </location>
</feature>
<sequence>MHRFRSSSPTEATTQASNGIPPEQSALQASSPTHHAVEATPIGAWEWRFASGRIEWSPQADTVFGLAPGNSPRTFEGFLNLVHESDRPQFQAAIQTTLETRQPYQLDHRIITPSGTVRWVACRGRAALDTDGRVTGMAGTTEDITRRKETELALFDLQGTLEQRVRERTAGLEQTVRNLQEEIEQRQQTEDALKASEQRYHALYEHNPTMYFTLTPDGTVLSVNRFGAEELGYRADELAGQSVLTVFLAADHHTVLEQLRLCSQSPGRTFNWEIQKVRKDGQRLWVKERARAITGPDGIPIILIVCEDITEQRQTQALIQDREQLLHNTTQFLHTLVRESPLPIISLSADALVTSWNQAAVRLFGWTEEEVLGQELPYVPAGQETEADALWGEGTRRAICGPIPLRRQRKDGTLLDLLLWPVFVNDANGQLETAVGLYVDQSELRRAEDARLHSEERLRSFLNALDDLAVELDETGTYVNAWTRNENSLLVPKQALLGKTLLDLHGEEAGARYVEIVNRVLQSGQPDTIEYSLAMHGQLRHFSAILSRIPASASTPSTVACVVRDMTEQKRSAEALHLSELHLKSIIETSPECFKLVAADGTLLQINATGLAMIEADDIRNVLGQCIYPIVAEPHREAFRAMNERVCRGQRESLEYEVVGLQGTRRWVETHAVPLRNPADGAMVQLAITRDVTDRKQAELALRLSEERFEIAFRSSPHPVIITELETGRCIEVNDTALHLFGFQRHEAVGHTTIAIELWPKPDDRVRFVTQLLAQGTLRGVEFTLQTKDRRLRHCLVSSQLIELNGTRCILTVGTDVTEKKEAEAALLESEERWQRFVADAPVGLVVVDADKHILSANKAFCTLTGYSEQEVINNTYAPYTHPDDLPKNLQLTDELFAGQRDAYLYEKRYIRKNGEIIWVSVRASHLSAHRNDTPLVLAVVEDITDRKQALAERERISQDLHDNILQSLYAIGMQLEAGKFLVGTAPRKSKRHVTQAIRQLNHLVLEVRQFITDLTRRTAPTLDFSVALKQLVASCSSNNHPMPTLDIDPAALMAVTPAIGEQLMNIAREALSNSVRHTGATRRSVSLMTTDRAIRLRVTDDGSGFDPGRTRRRGHGLANMAARAKTIGAQFTLDSAPDHGTSITIDVPTGDPYAC</sequence>
<evidence type="ECO:0000313" key="12">
    <source>
        <dbReference type="Proteomes" id="UP000248168"/>
    </source>
</evidence>
<dbReference type="Proteomes" id="UP000248168">
    <property type="component" value="Unassembled WGS sequence"/>
</dbReference>
<dbReference type="GO" id="GO:0016020">
    <property type="term" value="C:membrane"/>
    <property type="evidence" value="ECO:0007669"/>
    <property type="project" value="InterPro"/>
</dbReference>
<feature type="domain" description="PAC" evidence="10">
    <location>
        <begin position="104"/>
        <end position="156"/>
    </location>
</feature>
<dbReference type="InterPro" id="IPR003594">
    <property type="entry name" value="HATPase_dom"/>
</dbReference>
<dbReference type="Gene3D" id="2.10.70.100">
    <property type="match status" value="1"/>
</dbReference>
<keyword evidence="4" id="KW-0808">Transferase</keyword>
<feature type="coiled-coil region" evidence="6">
    <location>
        <begin position="162"/>
        <end position="199"/>
    </location>
</feature>
<dbReference type="PROSITE" id="PS50109">
    <property type="entry name" value="HIS_KIN"/>
    <property type="match status" value="1"/>
</dbReference>
<dbReference type="CDD" id="cd00130">
    <property type="entry name" value="PAS"/>
    <property type="match status" value="7"/>
</dbReference>
<dbReference type="InterPro" id="IPR011712">
    <property type="entry name" value="Sig_transdc_His_kin_sub3_dim/P"/>
</dbReference>
<evidence type="ECO:0000259" key="8">
    <source>
        <dbReference type="PROSITE" id="PS50109"/>
    </source>
</evidence>
<evidence type="ECO:0000259" key="9">
    <source>
        <dbReference type="PROSITE" id="PS50112"/>
    </source>
</evidence>
<name>A0A330L217_9BACT</name>
<dbReference type="NCBIfam" id="TIGR00229">
    <property type="entry name" value="sensory_box"/>
    <property type="match status" value="7"/>
</dbReference>
<comment type="catalytic activity">
    <reaction evidence="1">
        <text>ATP + protein L-histidine = ADP + protein N-phospho-L-histidine.</text>
        <dbReference type="EC" id="2.7.13.3"/>
    </reaction>
</comment>
<dbReference type="InterPro" id="IPR035965">
    <property type="entry name" value="PAS-like_dom_sf"/>
</dbReference>
<keyword evidence="5" id="KW-0418">Kinase</keyword>
<evidence type="ECO:0000313" key="11">
    <source>
        <dbReference type="EMBL" id="SPP63780.1"/>
    </source>
</evidence>
<feature type="domain" description="PAS" evidence="9">
    <location>
        <begin position="329"/>
        <end position="376"/>
    </location>
</feature>
<dbReference type="InterPro" id="IPR000700">
    <property type="entry name" value="PAS-assoc_C"/>
</dbReference>
<feature type="domain" description="PAC" evidence="10">
    <location>
        <begin position="270"/>
        <end position="321"/>
    </location>
</feature>
<feature type="domain" description="PAS" evidence="9">
    <location>
        <begin position="196"/>
        <end position="260"/>
    </location>
</feature>
<dbReference type="PROSITE" id="PS50112">
    <property type="entry name" value="PAS"/>
    <property type="match status" value="4"/>
</dbReference>
<feature type="compositionally biased region" description="Polar residues" evidence="7">
    <location>
        <begin position="1"/>
        <end position="18"/>
    </location>
</feature>
<dbReference type="Pfam" id="PF08448">
    <property type="entry name" value="PAS_4"/>
    <property type="match status" value="2"/>
</dbReference>
<reference evidence="12" key="1">
    <citation type="submission" date="2018-04" db="EMBL/GenBank/DDBJ databases">
        <authorList>
            <person name="Lucker S."/>
            <person name="Sakoula D."/>
        </authorList>
    </citation>
    <scope>NUCLEOTIDE SEQUENCE [LARGE SCALE GENOMIC DNA]</scope>
</reference>
<dbReference type="InterPro" id="IPR000014">
    <property type="entry name" value="PAS"/>
</dbReference>
<feature type="domain" description="PAS" evidence="9">
    <location>
        <begin position="830"/>
        <end position="900"/>
    </location>
</feature>
<evidence type="ECO:0000256" key="4">
    <source>
        <dbReference type="ARBA" id="ARBA00022679"/>
    </source>
</evidence>
<dbReference type="GO" id="GO:0000155">
    <property type="term" value="F:phosphorelay sensor kinase activity"/>
    <property type="evidence" value="ECO:0007669"/>
    <property type="project" value="InterPro"/>
</dbReference>
<evidence type="ECO:0000256" key="2">
    <source>
        <dbReference type="ARBA" id="ARBA00012438"/>
    </source>
</evidence>
<dbReference type="Pfam" id="PF02518">
    <property type="entry name" value="HATPase_c"/>
    <property type="match status" value="1"/>
</dbReference>
<protein>
    <recommendedName>
        <fullName evidence="2">histidine kinase</fullName>
        <ecNumber evidence="2">2.7.13.3</ecNumber>
    </recommendedName>
</protein>
<dbReference type="PANTHER" id="PTHR43304">
    <property type="entry name" value="PHYTOCHROME-LIKE PROTEIN CPH1"/>
    <property type="match status" value="1"/>
</dbReference>
<dbReference type="InterPro" id="IPR036890">
    <property type="entry name" value="HATPase_C_sf"/>
</dbReference>
<dbReference type="PROSITE" id="PS50113">
    <property type="entry name" value="PAC"/>
    <property type="match status" value="5"/>
</dbReference>
<gene>
    <name evidence="11" type="ORF">NITLEN_10866</name>
</gene>
<dbReference type="InParanoid" id="A0A330L217"/>
<dbReference type="Pfam" id="PF00989">
    <property type="entry name" value="PAS"/>
    <property type="match status" value="4"/>
</dbReference>
<evidence type="ECO:0000259" key="10">
    <source>
        <dbReference type="PROSITE" id="PS50113"/>
    </source>
</evidence>
<evidence type="ECO:0000256" key="7">
    <source>
        <dbReference type="SAM" id="MobiDB-lite"/>
    </source>
</evidence>
<dbReference type="Pfam" id="PF07730">
    <property type="entry name" value="HisKA_3"/>
    <property type="match status" value="1"/>
</dbReference>
<feature type="domain" description="PAC" evidence="10">
    <location>
        <begin position="904"/>
        <end position="956"/>
    </location>
</feature>
<dbReference type="SMART" id="SM00091">
    <property type="entry name" value="PAS"/>
    <property type="match status" value="7"/>
</dbReference>
<proteinExistence type="predicted"/>
<dbReference type="OrthoDB" id="9761261at2"/>
<dbReference type="InterPro" id="IPR013767">
    <property type="entry name" value="PAS_fold"/>
</dbReference>
<feature type="domain" description="PAC" evidence="10">
    <location>
        <begin position="779"/>
        <end position="829"/>
    </location>
</feature>
<accession>A0A330L217</accession>
<evidence type="ECO:0000256" key="6">
    <source>
        <dbReference type="SAM" id="Coils"/>
    </source>
</evidence>